<evidence type="ECO:0000256" key="7">
    <source>
        <dbReference type="ARBA" id="ARBA00022842"/>
    </source>
</evidence>
<evidence type="ECO:0000313" key="11">
    <source>
        <dbReference type="EMBL" id="GEL02522.1"/>
    </source>
</evidence>
<dbReference type="Gene3D" id="3.20.20.20">
    <property type="entry name" value="Dihydropteroate synthase-like"/>
    <property type="match status" value="1"/>
</dbReference>
<keyword evidence="5 9" id="KW-0808">Transferase</keyword>
<keyword evidence="8 9" id="KW-0289">Folate biosynthesis</keyword>
<evidence type="ECO:0000256" key="8">
    <source>
        <dbReference type="ARBA" id="ARBA00022909"/>
    </source>
</evidence>
<dbReference type="Proteomes" id="UP000321405">
    <property type="component" value="Unassembled WGS sequence"/>
</dbReference>
<name>A0A511BR12_9PROT</name>
<evidence type="ECO:0000256" key="1">
    <source>
        <dbReference type="ARBA" id="ARBA00000012"/>
    </source>
</evidence>
<evidence type="ECO:0000256" key="3">
    <source>
        <dbReference type="ARBA" id="ARBA00004763"/>
    </source>
</evidence>
<evidence type="ECO:0000256" key="2">
    <source>
        <dbReference type="ARBA" id="ARBA00001946"/>
    </source>
</evidence>
<dbReference type="GO" id="GO:0046654">
    <property type="term" value="P:tetrahydrofolate biosynthetic process"/>
    <property type="evidence" value="ECO:0007669"/>
    <property type="project" value="UniProtKB-UniPathway"/>
</dbReference>
<dbReference type="EMBL" id="BJVC01000003">
    <property type="protein sequence ID" value="GEL02522.1"/>
    <property type="molecule type" value="Genomic_DNA"/>
</dbReference>
<dbReference type="InterPro" id="IPR045031">
    <property type="entry name" value="DHP_synth-like"/>
</dbReference>
<feature type="domain" description="Pterin-binding" evidence="10">
    <location>
        <begin position="34"/>
        <end position="281"/>
    </location>
</feature>
<dbReference type="EC" id="2.5.1.15" evidence="4 9"/>
<evidence type="ECO:0000256" key="5">
    <source>
        <dbReference type="ARBA" id="ARBA00022679"/>
    </source>
</evidence>
<dbReference type="GO" id="GO:0046872">
    <property type="term" value="F:metal ion binding"/>
    <property type="evidence" value="ECO:0007669"/>
    <property type="project" value="UniProtKB-KW"/>
</dbReference>
<evidence type="ECO:0000259" key="10">
    <source>
        <dbReference type="PROSITE" id="PS50972"/>
    </source>
</evidence>
<dbReference type="GO" id="GO:0005829">
    <property type="term" value="C:cytosol"/>
    <property type="evidence" value="ECO:0007669"/>
    <property type="project" value="TreeGrafter"/>
</dbReference>
<dbReference type="InterPro" id="IPR000489">
    <property type="entry name" value="Pterin-binding_dom"/>
</dbReference>
<gene>
    <name evidence="11" type="primary">folP</name>
    <name evidence="11" type="ORF">SSA02_16850</name>
</gene>
<dbReference type="PANTHER" id="PTHR20941">
    <property type="entry name" value="FOLATE SYNTHESIS PROTEINS"/>
    <property type="match status" value="1"/>
</dbReference>
<dbReference type="PANTHER" id="PTHR20941:SF1">
    <property type="entry name" value="FOLIC ACID SYNTHESIS PROTEIN FOL1"/>
    <property type="match status" value="1"/>
</dbReference>
<comment type="catalytic activity">
    <reaction evidence="1">
        <text>(7,8-dihydropterin-6-yl)methyl diphosphate + 4-aminobenzoate = 7,8-dihydropteroate + diphosphate</text>
        <dbReference type="Rhea" id="RHEA:19949"/>
        <dbReference type="ChEBI" id="CHEBI:17836"/>
        <dbReference type="ChEBI" id="CHEBI:17839"/>
        <dbReference type="ChEBI" id="CHEBI:33019"/>
        <dbReference type="ChEBI" id="CHEBI:72950"/>
        <dbReference type="EC" id="2.5.1.15"/>
    </reaction>
</comment>
<keyword evidence="12" id="KW-1185">Reference proteome</keyword>
<evidence type="ECO:0000256" key="4">
    <source>
        <dbReference type="ARBA" id="ARBA00012458"/>
    </source>
</evidence>
<dbReference type="GO" id="GO:0046656">
    <property type="term" value="P:folic acid biosynthetic process"/>
    <property type="evidence" value="ECO:0007669"/>
    <property type="project" value="UniProtKB-KW"/>
</dbReference>
<accession>A0A511BR12</accession>
<comment type="pathway">
    <text evidence="3 9">Cofactor biosynthesis; tetrahydrofolate biosynthesis; 7,8-dihydrofolate from 2-amino-4-hydroxy-6-hydroxymethyl-7,8-dihydropteridine diphosphate and 4-aminobenzoate: step 1/2.</text>
</comment>
<organism evidence="11 12">
    <name type="scientific">Swaminathania salitolerans</name>
    <dbReference type="NCBI Taxonomy" id="182838"/>
    <lineage>
        <taxon>Bacteria</taxon>
        <taxon>Pseudomonadati</taxon>
        <taxon>Pseudomonadota</taxon>
        <taxon>Alphaproteobacteria</taxon>
        <taxon>Acetobacterales</taxon>
        <taxon>Acetobacteraceae</taxon>
        <taxon>Swaminathania</taxon>
    </lineage>
</organism>
<dbReference type="GO" id="GO:0004156">
    <property type="term" value="F:dihydropteroate synthase activity"/>
    <property type="evidence" value="ECO:0007669"/>
    <property type="project" value="UniProtKB-EC"/>
</dbReference>
<sequence length="301" mass="31753">MQAVSTSAAAIAGWHRQRDRLAASIWRAHEERVPLVMGIVNVTPDSFSDGGQHDSPGSAIAHARRLADEGAALLDIGGESTRPGAPFIAAEEEAGRVLPVLQALGGEETPLSIDTYKADVARQALAAGAVMVNDVWAMQRDPDMAPLLAETGALAVLMHNRAEIDPALDLRDGFRRWFDTVLAHAGRAGIERGRIVLDPGIGFGKTDAQNLESIRLIPMLRETYGLPVLLGLSRKSLFGRLLGRAVDARLAATLAADLYGARAGAALLRVHDVAAHRDALAVTTLLACPSSGHLPAGRASS</sequence>
<evidence type="ECO:0000256" key="6">
    <source>
        <dbReference type="ARBA" id="ARBA00022723"/>
    </source>
</evidence>
<dbReference type="RefSeq" id="WP_222591065.1">
    <property type="nucleotide sequence ID" value="NZ_BJVC01000003.1"/>
</dbReference>
<dbReference type="AlphaFoldDB" id="A0A511BR12"/>
<dbReference type="SUPFAM" id="SSF51717">
    <property type="entry name" value="Dihydropteroate synthetase-like"/>
    <property type="match status" value="1"/>
</dbReference>
<dbReference type="InterPro" id="IPR006390">
    <property type="entry name" value="DHP_synth_dom"/>
</dbReference>
<dbReference type="PROSITE" id="PS50972">
    <property type="entry name" value="PTERIN_BINDING"/>
    <property type="match status" value="1"/>
</dbReference>
<proteinExistence type="inferred from homology"/>
<comment type="caution">
    <text evidence="11">The sequence shown here is derived from an EMBL/GenBank/DDBJ whole genome shotgun (WGS) entry which is preliminary data.</text>
</comment>
<dbReference type="PROSITE" id="PS00792">
    <property type="entry name" value="DHPS_1"/>
    <property type="match status" value="1"/>
</dbReference>
<dbReference type="Pfam" id="PF00809">
    <property type="entry name" value="Pterin_bind"/>
    <property type="match status" value="1"/>
</dbReference>
<dbReference type="NCBIfam" id="TIGR01496">
    <property type="entry name" value="DHPS"/>
    <property type="match status" value="1"/>
</dbReference>
<protein>
    <recommendedName>
        <fullName evidence="4 9">Dihydropteroate synthase</fullName>
        <shortName evidence="9">DHPS</shortName>
        <ecNumber evidence="4 9">2.5.1.15</ecNumber>
    </recommendedName>
    <alternativeName>
        <fullName evidence="9">Dihydropteroate pyrophosphorylase</fullName>
    </alternativeName>
</protein>
<comment type="similarity">
    <text evidence="9">Belongs to the DHPS family.</text>
</comment>
<dbReference type="CDD" id="cd00739">
    <property type="entry name" value="DHPS"/>
    <property type="match status" value="1"/>
</dbReference>
<dbReference type="InterPro" id="IPR011005">
    <property type="entry name" value="Dihydropteroate_synth-like_sf"/>
</dbReference>
<dbReference type="PROSITE" id="PS00793">
    <property type="entry name" value="DHPS_2"/>
    <property type="match status" value="1"/>
</dbReference>
<comment type="function">
    <text evidence="9">Catalyzes the condensation of para-aminobenzoate (pABA) with 6-hydroxymethyl-7,8-dihydropterin diphosphate (DHPt-PP) to form 7,8-dihydropteroate (H2Pte), the immediate precursor of folate derivatives.</text>
</comment>
<evidence type="ECO:0000256" key="9">
    <source>
        <dbReference type="RuleBase" id="RU361205"/>
    </source>
</evidence>
<reference evidence="11 12" key="1">
    <citation type="submission" date="2019-07" db="EMBL/GenBank/DDBJ databases">
        <title>Whole genome shotgun sequence of Swaminathania salitolerans NBRC 104436.</title>
        <authorList>
            <person name="Hosoyama A."/>
            <person name="Uohara A."/>
            <person name="Ohji S."/>
            <person name="Ichikawa N."/>
        </authorList>
    </citation>
    <scope>NUCLEOTIDE SEQUENCE [LARGE SCALE GENOMIC DNA]</scope>
    <source>
        <strain evidence="11 12">NBRC 104436</strain>
    </source>
</reference>
<keyword evidence="6 9" id="KW-0479">Metal-binding</keyword>
<keyword evidence="7 9" id="KW-0460">Magnesium</keyword>
<dbReference type="UniPathway" id="UPA00077">
    <property type="reaction ID" value="UER00156"/>
</dbReference>
<comment type="cofactor">
    <cofactor evidence="2 9">
        <name>Mg(2+)</name>
        <dbReference type="ChEBI" id="CHEBI:18420"/>
    </cofactor>
</comment>
<evidence type="ECO:0000313" key="12">
    <source>
        <dbReference type="Proteomes" id="UP000321405"/>
    </source>
</evidence>